<reference evidence="1 2" key="1">
    <citation type="submission" date="2009-02" db="EMBL/GenBank/DDBJ databases">
        <title>Sequencing of the draft genome and assembly of Lutiella nitroferrum 2002.</title>
        <authorList>
            <consortium name="US DOE Joint Genome Institute (JGI-PGF)"/>
            <person name="Lucas S."/>
            <person name="Copeland A."/>
            <person name="Lapidus A."/>
            <person name="Glavina del Rio T."/>
            <person name="Tice H."/>
            <person name="Bruce D."/>
            <person name="Goodwin L."/>
            <person name="Pitluck S."/>
            <person name="Larimer F."/>
            <person name="Land M.L."/>
            <person name="Hauser L."/>
            <person name="Coates J.D."/>
        </authorList>
    </citation>
    <scope>NUCLEOTIDE SEQUENCE [LARGE SCALE GENOMIC DNA]</scope>
    <source>
        <strain evidence="1 2">2002</strain>
    </source>
</reference>
<comment type="caution">
    <text evidence="1">The sequence shown here is derived from an EMBL/GenBank/DDBJ whole genome shotgun (WGS) entry which is preliminary data.</text>
</comment>
<dbReference type="GO" id="GO:0030151">
    <property type="term" value="F:molybdenum ion binding"/>
    <property type="evidence" value="ECO:0007669"/>
    <property type="project" value="InterPro"/>
</dbReference>
<evidence type="ECO:0000313" key="1">
    <source>
        <dbReference type="EMBL" id="EEG09230.1"/>
    </source>
</evidence>
<sequence>MSALSLSTATAPLPRDESALLDRAIAGVLRHAQDGDLPLFAWTLGLPQPALLAMLAQRFPELDRLEPMPEPDYASIRAATPAGFAELVALLGAHRAPDVLEAEAEWLARAVAAACFGERPLSVDLGLSGREAVSRLLVRYFPSLSRRNPARRSWKSFLFAELAASRAGAAAPGGAAGLGPRAGFSDSDRRGC</sequence>
<evidence type="ECO:0000313" key="2">
    <source>
        <dbReference type="Proteomes" id="UP000003165"/>
    </source>
</evidence>
<dbReference type="Proteomes" id="UP000003165">
    <property type="component" value="Unassembled WGS sequence"/>
</dbReference>
<accession>B9Z1D5</accession>
<protein>
    <submittedName>
        <fullName evidence="1">NifQ family protein</fullName>
    </submittedName>
</protein>
<dbReference type="GO" id="GO:0009399">
    <property type="term" value="P:nitrogen fixation"/>
    <property type="evidence" value="ECO:0007669"/>
    <property type="project" value="InterPro"/>
</dbReference>
<keyword evidence="2" id="KW-1185">Reference proteome</keyword>
<name>B9Z1D5_9NEIS</name>
<dbReference type="InterPro" id="IPR006975">
    <property type="entry name" value="NifQ"/>
</dbReference>
<dbReference type="AlphaFoldDB" id="B9Z1D5"/>
<organism evidence="1 2">
    <name type="scientific">Pseudogulbenkiania ferrooxidans 2002</name>
    <dbReference type="NCBI Taxonomy" id="279714"/>
    <lineage>
        <taxon>Bacteria</taxon>
        <taxon>Pseudomonadati</taxon>
        <taxon>Pseudomonadota</taxon>
        <taxon>Betaproteobacteria</taxon>
        <taxon>Neisseriales</taxon>
        <taxon>Chromobacteriaceae</taxon>
        <taxon>Pseudogulbenkiania</taxon>
    </lineage>
</organism>
<dbReference type="RefSeq" id="WP_008953190.1">
    <property type="nucleotide sequence ID" value="NZ_ACIS01000003.1"/>
</dbReference>
<dbReference type="EMBL" id="ACIS01000003">
    <property type="protein sequence ID" value="EEG09230.1"/>
    <property type="molecule type" value="Genomic_DNA"/>
</dbReference>
<proteinExistence type="predicted"/>
<dbReference type="eggNOG" id="ENOG503337W">
    <property type="taxonomic scope" value="Bacteria"/>
</dbReference>
<dbReference type="Pfam" id="PF04891">
    <property type="entry name" value="NifQ"/>
    <property type="match status" value="1"/>
</dbReference>
<gene>
    <name evidence="1" type="ORF">FuraDRAFT_1170</name>
</gene>